<sequence>MTDIFAGLNQEQREAVLHKDGPCMVLAGAGSGKTRVLTSRVANLIDQGVTPDSILSITFTNKAAQEMRSRVSGMIPQYTGQWIQTFHAACYRILRMDITTLGYDKNFTIMDDSEGKALVKSILKEEDDYETKPEELLYRIKQLKNKKQDPQEYFRELKLPYDKGDKFYRVYRIYQQRMKDLNAVDFEDLIILCIELFQQHPRSLEKYQNWFKYIMIDEYQDTNYIQYLWAKLLALNHRNMFIVGDPDQSIYSWRGAEPYNITRFFNDYPDARVIKLEQNYRSTGYILEAANAIIRNNRSHENKKLYTNRGNGEKLVQFCAVDSFGEAAFIADTIAELVDREGRAYNDCAVFYRTHAQSRLMEESLLRRYIPYRIIGARRFYERKEVKDIIAYLKLSCNNNDRLSFERIINVPRRGIGDKTIEKIKQMAEEQNIPLLEVLADPSAMPGINRKKSDQIEQFYGMIKYFSSLEESGAPVVQILEQVMTMTAYVEDLLKNNAVDAQTRIENLQELRSLAVEFGQNGGGGLEDFLAEIALVQDTDDTDHSDSVSLMTLHGAKGLEFPVVFLTGMEEGVFPSYRSETPEEMEEERRLCYVGITRAKDRLFLTNAVSRLLYGYERNNPASRFVKEIPQELLDVPEEEVVESYTFYEGDKVRHKKFGIGIITSLTENDLVAVIDFERAGIRMLRLDIAPLEKIS</sequence>
<name>A0A0W8E3R0_9ZZZZ</name>
<reference evidence="13" key="1">
    <citation type="journal article" date="2015" name="Proc. Natl. Acad. Sci. U.S.A.">
        <title>Networks of energetic and metabolic interactions define dynamics in microbial communities.</title>
        <authorList>
            <person name="Embree M."/>
            <person name="Liu J.K."/>
            <person name="Al-Bassam M.M."/>
            <person name="Zengler K."/>
        </authorList>
    </citation>
    <scope>NUCLEOTIDE SEQUENCE</scope>
</reference>
<dbReference type="Pfam" id="PF13361">
    <property type="entry name" value="UvrD_C"/>
    <property type="match status" value="1"/>
</dbReference>
<dbReference type="GO" id="GO:0016787">
    <property type="term" value="F:hydrolase activity"/>
    <property type="evidence" value="ECO:0007669"/>
    <property type="project" value="UniProtKB-KW"/>
</dbReference>
<dbReference type="Pfam" id="PF21196">
    <property type="entry name" value="PcrA_UvrD_tudor"/>
    <property type="match status" value="1"/>
</dbReference>
<evidence type="ECO:0000256" key="8">
    <source>
        <dbReference type="ARBA" id="ARBA00034617"/>
    </source>
</evidence>
<dbReference type="InterPro" id="IPR000212">
    <property type="entry name" value="DNA_helicase_UvrD/REP"/>
</dbReference>
<dbReference type="GO" id="GO:0000725">
    <property type="term" value="P:recombinational repair"/>
    <property type="evidence" value="ECO:0007669"/>
    <property type="project" value="TreeGrafter"/>
</dbReference>
<feature type="domain" description="UvrD-like helicase ATP-binding" evidence="11">
    <location>
        <begin position="6"/>
        <end position="283"/>
    </location>
</feature>
<dbReference type="GO" id="GO:0003677">
    <property type="term" value="F:DNA binding"/>
    <property type="evidence" value="ECO:0007669"/>
    <property type="project" value="UniProtKB-KW"/>
</dbReference>
<dbReference type="SUPFAM" id="SSF52540">
    <property type="entry name" value="P-loop containing nucleoside triphosphate hydrolases"/>
    <property type="match status" value="1"/>
</dbReference>
<dbReference type="Pfam" id="PF00580">
    <property type="entry name" value="UvrD-helicase"/>
    <property type="match status" value="1"/>
</dbReference>
<evidence type="ECO:0000259" key="11">
    <source>
        <dbReference type="PROSITE" id="PS51198"/>
    </source>
</evidence>
<dbReference type="PROSITE" id="PS51198">
    <property type="entry name" value="UVRD_HELICASE_ATP_BIND"/>
    <property type="match status" value="1"/>
</dbReference>
<dbReference type="PANTHER" id="PTHR11070">
    <property type="entry name" value="UVRD / RECB / PCRA DNA HELICASE FAMILY MEMBER"/>
    <property type="match status" value="1"/>
</dbReference>
<feature type="domain" description="UvrD-like helicase C-terminal" evidence="12">
    <location>
        <begin position="284"/>
        <end position="558"/>
    </location>
</feature>
<dbReference type="AlphaFoldDB" id="A0A0W8E3R0"/>
<dbReference type="InterPro" id="IPR014016">
    <property type="entry name" value="UvrD-like_ATP-bd"/>
</dbReference>
<organism evidence="13">
    <name type="scientific">hydrocarbon metagenome</name>
    <dbReference type="NCBI Taxonomy" id="938273"/>
    <lineage>
        <taxon>unclassified sequences</taxon>
        <taxon>metagenomes</taxon>
        <taxon>ecological metagenomes</taxon>
    </lineage>
</organism>
<dbReference type="GO" id="GO:0005829">
    <property type="term" value="C:cytosol"/>
    <property type="evidence" value="ECO:0007669"/>
    <property type="project" value="TreeGrafter"/>
</dbReference>
<keyword evidence="6" id="KW-0238">DNA-binding</keyword>
<comment type="catalytic activity">
    <reaction evidence="8">
        <text>Couples ATP hydrolysis with the unwinding of duplex DNA by translocating in the 3'-5' direction.</text>
        <dbReference type="EC" id="5.6.2.4"/>
    </reaction>
</comment>
<comment type="catalytic activity">
    <reaction evidence="10">
        <text>ATP + H2O = ADP + phosphate + H(+)</text>
        <dbReference type="Rhea" id="RHEA:13065"/>
        <dbReference type="ChEBI" id="CHEBI:15377"/>
        <dbReference type="ChEBI" id="CHEBI:15378"/>
        <dbReference type="ChEBI" id="CHEBI:30616"/>
        <dbReference type="ChEBI" id="CHEBI:43474"/>
        <dbReference type="ChEBI" id="CHEBI:456216"/>
        <dbReference type="EC" id="5.6.2.4"/>
    </reaction>
</comment>
<dbReference type="InterPro" id="IPR014017">
    <property type="entry name" value="DNA_helicase_UvrD-like_C"/>
</dbReference>
<dbReference type="CDD" id="cd18807">
    <property type="entry name" value="SF1_C_UvrD"/>
    <property type="match status" value="1"/>
</dbReference>
<evidence type="ECO:0000313" key="13">
    <source>
        <dbReference type="EMBL" id="KUG03030.1"/>
    </source>
</evidence>
<dbReference type="PROSITE" id="PS51217">
    <property type="entry name" value="UVRD_HELICASE_CTER"/>
    <property type="match status" value="1"/>
</dbReference>
<evidence type="ECO:0000256" key="1">
    <source>
        <dbReference type="ARBA" id="ARBA00009922"/>
    </source>
</evidence>
<keyword evidence="5" id="KW-0067">ATP-binding</keyword>
<proteinExistence type="inferred from homology"/>
<keyword evidence="4 13" id="KW-0347">Helicase</keyword>
<dbReference type="EMBL" id="LNQE01001896">
    <property type="protein sequence ID" value="KUG03030.1"/>
    <property type="molecule type" value="Genomic_DNA"/>
</dbReference>
<evidence type="ECO:0000256" key="7">
    <source>
        <dbReference type="ARBA" id="ARBA00023235"/>
    </source>
</evidence>
<dbReference type="Gene3D" id="1.10.10.160">
    <property type="match status" value="1"/>
</dbReference>
<dbReference type="PANTHER" id="PTHR11070:SF2">
    <property type="entry name" value="ATP-DEPENDENT DNA HELICASE SRS2"/>
    <property type="match status" value="1"/>
</dbReference>
<keyword evidence="3" id="KW-0378">Hydrolase</keyword>
<evidence type="ECO:0000256" key="2">
    <source>
        <dbReference type="ARBA" id="ARBA00022741"/>
    </source>
</evidence>
<comment type="caution">
    <text evidence="13">The sequence shown here is derived from an EMBL/GenBank/DDBJ whole genome shotgun (WGS) entry which is preliminary data.</text>
</comment>
<gene>
    <name evidence="13" type="ORF">ASZ90_019573</name>
</gene>
<dbReference type="Gene3D" id="1.10.486.10">
    <property type="entry name" value="PCRA, domain 4"/>
    <property type="match status" value="1"/>
</dbReference>
<dbReference type="InterPro" id="IPR013986">
    <property type="entry name" value="DExx_box_DNA_helicase_dom_sf"/>
</dbReference>
<evidence type="ECO:0000256" key="3">
    <source>
        <dbReference type="ARBA" id="ARBA00022801"/>
    </source>
</evidence>
<keyword evidence="2" id="KW-0547">Nucleotide-binding</keyword>
<comment type="similarity">
    <text evidence="1">Belongs to the helicase family. UvrD subfamily.</text>
</comment>
<evidence type="ECO:0000256" key="4">
    <source>
        <dbReference type="ARBA" id="ARBA00022806"/>
    </source>
</evidence>
<dbReference type="EC" id="5.6.2.4" evidence="9"/>
<evidence type="ECO:0000259" key="12">
    <source>
        <dbReference type="PROSITE" id="PS51217"/>
    </source>
</evidence>
<dbReference type="GO" id="GO:0005524">
    <property type="term" value="F:ATP binding"/>
    <property type="evidence" value="ECO:0007669"/>
    <property type="project" value="UniProtKB-KW"/>
</dbReference>
<dbReference type="Gene3D" id="3.40.50.300">
    <property type="entry name" value="P-loop containing nucleotide triphosphate hydrolases"/>
    <property type="match status" value="2"/>
</dbReference>
<accession>A0A0W8E3R0</accession>
<evidence type="ECO:0000256" key="5">
    <source>
        <dbReference type="ARBA" id="ARBA00022840"/>
    </source>
</evidence>
<dbReference type="CDD" id="cd17932">
    <property type="entry name" value="DEXQc_UvrD"/>
    <property type="match status" value="1"/>
</dbReference>
<evidence type="ECO:0000256" key="6">
    <source>
        <dbReference type="ARBA" id="ARBA00023125"/>
    </source>
</evidence>
<evidence type="ECO:0000256" key="9">
    <source>
        <dbReference type="ARBA" id="ARBA00034808"/>
    </source>
</evidence>
<protein>
    <recommendedName>
        <fullName evidence="9">DNA 3'-5' helicase</fullName>
        <ecNumber evidence="9">5.6.2.4</ecNumber>
    </recommendedName>
</protein>
<dbReference type="InterPro" id="IPR027417">
    <property type="entry name" value="P-loop_NTPase"/>
</dbReference>
<dbReference type="GO" id="GO:0033202">
    <property type="term" value="C:DNA helicase complex"/>
    <property type="evidence" value="ECO:0007669"/>
    <property type="project" value="TreeGrafter"/>
</dbReference>
<dbReference type="GO" id="GO:0043138">
    <property type="term" value="F:3'-5' DNA helicase activity"/>
    <property type="evidence" value="ECO:0007669"/>
    <property type="project" value="UniProtKB-EC"/>
</dbReference>
<evidence type="ECO:0000256" key="10">
    <source>
        <dbReference type="ARBA" id="ARBA00048988"/>
    </source>
</evidence>
<dbReference type="FunFam" id="1.10.486.10:FF:000003">
    <property type="entry name" value="ATP-dependent DNA helicase"/>
    <property type="match status" value="1"/>
</dbReference>
<keyword evidence="7" id="KW-0413">Isomerase</keyword>